<dbReference type="Proteomes" id="UP000294952">
    <property type="component" value="Unassembled WGS sequence"/>
</dbReference>
<name>A0A4V3AY78_9MYCO</name>
<dbReference type="InterPro" id="IPR003593">
    <property type="entry name" value="AAA+_ATPase"/>
</dbReference>
<sequence length="258" mass="28294">MIREQSPALDVKGLIVSFGAVRAVDEFDLQIAAGETVGLVGGSGVGKSTVARAVAGLVTPDSGAIRLDGVDLVGLRQRAARRQRRRLHLVFQDPYAALPPTLRVLDIVAEPLVIHRIGDREERRERAADALNAVYLHPRHLTRYPHQLSGGERQRVAFARALVTEPRLVLADEPTRMLDATLRRDIVDLLSEMAATKGVAILHITHDLALVGHGCERVAVMRRGRVVEHGRTTEVFDAPQHPYTAALIAAAQRRRAKQ</sequence>
<dbReference type="PROSITE" id="PS50893">
    <property type="entry name" value="ABC_TRANSPORTER_2"/>
    <property type="match status" value="1"/>
</dbReference>
<dbReference type="GO" id="GO:0016887">
    <property type="term" value="F:ATP hydrolysis activity"/>
    <property type="evidence" value="ECO:0007669"/>
    <property type="project" value="InterPro"/>
</dbReference>
<accession>A0A4V3AY78</accession>
<comment type="caution">
    <text evidence="6">The sequence shown here is derived from an EMBL/GenBank/DDBJ whole genome shotgun (WGS) entry which is preliminary data.</text>
</comment>
<dbReference type="Gene3D" id="3.40.50.300">
    <property type="entry name" value="P-loop containing nucleotide triphosphate hydrolases"/>
    <property type="match status" value="1"/>
</dbReference>
<organism evidence="6 7">
    <name type="scientific">Mycolicibacterium obuense</name>
    <dbReference type="NCBI Taxonomy" id="1807"/>
    <lineage>
        <taxon>Bacteria</taxon>
        <taxon>Bacillati</taxon>
        <taxon>Actinomycetota</taxon>
        <taxon>Actinomycetes</taxon>
        <taxon>Mycobacteriales</taxon>
        <taxon>Mycobacteriaceae</taxon>
        <taxon>Mycolicibacterium</taxon>
    </lineage>
</organism>
<dbReference type="AlphaFoldDB" id="A0A4V3AY78"/>
<dbReference type="GO" id="GO:0005524">
    <property type="term" value="F:ATP binding"/>
    <property type="evidence" value="ECO:0007669"/>
    <property type="project" value="UniProtKB-KW"/>
</dbReference>
<dbReference type="PANTHER" id="PTHR43776">
    <property type="entry name" value="TRANSPORT ATP-BINDING PROTEIN"/>
    <property type="match status" value="1"/>
</dbReference>
<feature type="domain" description="ABC transporter" evidence="5">
    <location>
        <begin position="9"/>
        <end position="248"/>
    </location>
</feature>
<evidence type="ECO:0000259" key="5">
    <source>
        <dbReference type="PROSITE" id="PS50893"/>
    </source>
</evidence>
<dbReference type="CDD" id="cd03257">
    <property type="entry name" value="ABC_NikE_OppD_transporters"/>
    <property type="match status" value="1"/>
</dbReference>
<dbReference type="SUPFAM" id="SSF52540">
    <property type="entry name" value="P-loop containing nucleoside triphosphate hydrolases"/>
    <property type="match status" value="1"/>
</dbReference>
<dbReference type="InterPro" id="IPR017871">
    <property type="entry name" value="ABC_transporter-like_CS"/>
</dbReference>
<evidence type="ECO:0000256" key="1">
    <source>
        <dbReference type="ARBA" id="ARBA00005417"/>
    </source>
</evidence>
<evidence type="ECO:0000313" key="7">
    <source>
        <dbReference type="Proteomes" id="UP000294952"/>
    </source>
</evidence>
<protein>
    <submittedName>
        <fullName evidence="6">ABC transporter ATP-binding protein</fullName>
    </submittedName>
</protein>
<comment type="similarity">
    <text evidence="1">Belongs to the ABC transporter superfamily.</text>
</comment>
<evidence type="ECO:0000313" key="6">
    <source>
        <dbReference type="EMBL" id="TDL03820.1"/>
    </source>
</evidence>
<keyword evidence="2" id="KW-0813">Transport</keyword>
<dbReference type="PROSITE" id="PS00211">
    <property type="entry name" value="ABC_TRANSPORTER_1"/>
    <property type="match status" value="1"/>
</dbReference>
<dbReference type="InterPro" id="IPR003439">
    <property type="entry name" value="ABC_transporter-like_ATP-bd"/>
</dbReference>
<reference evidence="6 7" key="1">
    <citation type="submission" date="2019-01" db="EMBL/GenBank/DDBJ databases">
        <title>High-quality-draft genome sequences of five non-tuberculosis mycobacteriaceae isolated from a nosocomial environment.</title>
        <authorList>
            <person name="Tiago I."/>
            <person name="Alarico S."/>
            <person name="Pereira S.G."/>
            <person name="Coelho C."/>
            <person name="Maranha A."/>
            <person name="Empadinhas N."/>
        </authorList>
    </citation>
    <scope>NUCLEOTIDE SEQUENCE [LARGE SCALE GENOMIC DNA]</scope>
    <source>
        <strain evidence="6 7">22DIII</strain>
    </source>
</reference>
<dbReference type="InterPro" id="IPR050319">
    <property type="entry name" value="ABC_transp_ATP-bind"/>
</dbReference>
<keyword evidence="3" id="KW-0547">Nucleotide-binding</keyword>
<dbReference type="SMART" id="SM00382">
    <property type="entry name" value="AAA"/>
    <property type="match status" value="1"/>
</dbReference>
<evidence type="ECO:0000256" key="2">
    <source>
        <dbReference type="ARBA" id="ARBA00022448"/>
    </source>
</evidence>
<dbReference type="Pfam" id="PF00005">
    <property type="entry name" value="ABC_tran"/>
    <property type="match status" value="1"/>
</dbReference>
<evidence type="ECO:0000256" key="4">
    <source>
        <dbReference type="ARBA" id="ARBA00022840"/>
    </source>
</evidence>
<dbReference type="GO" id="GO:0055085">
    <property type="term" value="P:transmembrane transport"/>
    <property type="evidence" value="ECO:0007669"/>
    <property type="project" value="UniProtKB-ARBA"/>
</dbReference>
<dbReference type="RefSeq" id="WP_067391616.1">
    <property type="nucleotide sequence ID" value="NZ_SDLP01000010.1"/>
</dbReference>
<dbReference type="InterPro" id="IPR027417">
    <property type="entry name" value="P-loop_NTPase"/>
</dbReference>
<proteinExistence type="inferred from homology"/>
<keyword evidence="4 6" id="KW-0067">ATP-binding</keyword>
<gene>
    <name evidence="6" type="ORF">EUA04_24570</name>
</gene>
<evidence type="ECO:0000256" key="3">
    <source>
        <dbReference type="ARBA" id="ARBA00022741"/>
    </source>
</evidence>
<dbReference type="EMBL" id="SDLP01000010">
    <property type="protein sequence ID" value="TDL03820.1"/>
    <property type="molecule type" value="Genomic_DNA"/>
</dbReference>
<dbReference type="PANTHER" id="PTHR43776:SF7">
    <property type="entry name" value="D,D-DIPEPTIDE TRANSPORT ATP-BINDING PROTEIN DDPF-RELATED"/>
    <property type="match status" value="1"/>
</dbReference>